<organism evidence="1">
    <name type="scientific">marine metagenome</name>
    <dbReference type="NCBI Taxonomy" id="408172"/>
    <lineage>
        <taxon>unclassified sequences</taxon>
        <taxon>metagenomes</taxon>
        <taxon>ecological metagenomes</taxon>
    </lineage>
</organism>
<dbReference type="EMBL" id="UINC01052599">
    <property type="protein sequence ID" value="SVB68106.1"/>
    <property type="molecule type" value="Genomic_DNA"/>
</dbReference>
<name>A0A382FYE5_9ZZZZ</name>
<dbReference type="AlphaFoldDB" id="A0A382FYE5"/>
<gene>
    <name evidence="1" type="ORF">METZ01_LOCUS220960</name>
</gene>
<feature type="non-terminal residue" evidence="1">
    <location>
        <position position="33"/>
    </location>
</feature>
<accession>A0A382FYE5</accession>
<evidence type="ECO:0000313" key="1">
    <source>
        <dbReference type="EMBL" id="SVB68106.1"/>
    </source>
</evidence>
<reference evidence="1" key="1">
    <citation type="submission" date="2018-05" db="EMBL/GenBank/DDBJ databases">
        <authorList>
            <person name="Lanie J.A."/>
            <person name="Ng W.-L."/>
            <person name="Kazmierczak K.M."/>
            <person name="Andrzejewski T.M."/>
            <person name="Davidsen T.M."/>
            <person name="Wayne K.J."/>
            <person name="Tettelin H."/>
            <person name="Glass J.I."/>
            <person name="Rusch D."/>
            <person name="Podicherti R."/>
            <person name="Tsui H.-C.T."/>
            <person name="Winkler M.E."/>
        </authorList>
    </citation>
    <scope>NUCLEOTIDE SEQUENCE</scope>
</reference>
<sequence length="33" mass="3636">MKTFIVFLSLSFSYCLLPLSAEPAKFAKGVVDI</sequence>
<protein>
    <submittedName>
        <fullName evidence="1">Uncharacterized protein</fullName>
    </submittedName>
</protein>
<proteinExistence type="predicted"/>